<dbReference type="GO" id="GO:0016491">
    <property type="term" value="F:oxidoreductase activity"/>
    <property type="evidence" value="ECO:0007669"/>
    <property type="project" value="InterPro"/>
</dbReference>
<evidence type="ECO:0000256" key="9">
    <source>
        <dbReference type="ARBA" id="ARBA00023004"/>
    </source>
</evidence>
<evidence type="ECO:0000313" key="14">
    <source>
        <dbReference type="Proteomes" id="UP001179952"/>
    </source>
</evidence>
<feature type="transmembrane region" description="Helical" evidence="11">
    <location>
        <begin position="54"/>
        <end position="75"/>
    </location>
</feature>
<evidence type="ECO:0000256" key="6">
    <source>
        <dbReference type="ARBA" id="ARBA00022723"/>
    </source>
</evidence>
<evidence type="ECO:0000256" key="1">
    <source>
        <dbReference type="ARBA" id="ARBA00001970"/>
    </source>
</evidence>
<dbReference type="SMART" id="SM00665">
    <property type="entry name" value="B561"/>
    <property type="match status" value="1"/>
</dbReference>
<dbReference type="AlphaFoldDB" id="A0AAV9BYG9"/>
<reference evidence="13" key="1">
    <citation type="journal article" date="2023" name="Nat. Commun.">
        <title>Diploid and tetraploid genomes of Acorus and the evolution of monocots.</title>
        <authorList>
            <person name="Ma L."/>
            <person name="Liu K.W."/>
            <person name="Li Z."/>
            <person name="Hsiao Y.Y."/>
            <person name="Qi Y."/>
            <person name="Fu T."/>
            <person name="Tang G.D."/>
            <person name="Zhang D."/>
            <person name="Sun W.H."/>
            <person name="Liu D.K."/>
            <person name="Li Y."/>
            <person name="Chen G.Z."/>
            <person name="Liu X.D."/>
            <person name="Liao X.Y."/>
            <person name="Jiang Y.T."/>
            <person name="Yu X."/>
            <person name="Hao Y."/>
            <person name="Huang J."/>
            <person name="Zhao X.W."/>
            <person name="Ke S."/>
            <person name="Chen Y.Y."/>
            <person name="Wu W.L."/>
            <person name="Hsu J.L."/>
            <person name="Lin Y.F."/>
            <person name="Huang M.D."/>
            <person name="Li C.Y."/>
            <person name="Huang L."/>
            <person name="Wang Z.W."/>
            <person name="Zhao X."/>
            <person name="Zhong W.Y."/>
            <person name="Peng D.H."/>
            <person name="Ahmad S."/>
            <person name="Lan S."/>
            <person name="Zhang J.S."/>
            <person name="Tsai W.C."/>
            <person name="Van de Peer Y."/>
            <person name="Liu Z.J."/>
        </authorList>
    </citation>
    <scope>NUCLEOTIDE SEQUENCE</scope>
    <source>
        <strain evidence="13">SCP</strain>
    </source>
</reference>
<evidence type="ECO:0000256" key="11">
    <source>
        <dbReference type="SAM" id="Phobius"/>
    </source>
</evidence>
<keyword evidence="9" id="KW-0408">Iron</keyword>
<comment type="subcellular location">
    <subcellularLocation>
        <location evidence="2">Membrane</location>
        <topology evidence="2">Multi-pass membrane protein</topology>
    </subcellularLocation>
</comment>
<accession>A0AAV9BYG9</accession>
<dbReference type="InterPro" id="IPR043205">
    <property type="entry name" value="CYB561/CYBRD1-like"/>
</dbReference>
<comment type="caution">
    <text evidence="13">The sequence shown here is derived from an EMBL/GenBank/DDBJ whole genome shotgun (WGS) entry which is preliminary data.</text>
</comment>
<dbReference type="PROSITE" id="PS50939">
    <property type="entry name" value="CYTOCHROME_B561"/>
    <property type="match status" value="1"/>
</dbReference>
<proteinExistence type="predicted"/>
<feature type="domain" description="Cytochrome b561" evidence="12">
    <location>
        <begin position="1"/>
        <end position="112"/>
    </location>
</feature>
<evidence type="ECO:0000256" key="5">
    <source>
        <dbReference type="ARBA" id="ARBA00022692"/>
    </source>
</evidence>
<evidence type="ECO:0000256" key="4">
    <source>
        <dbReference type="ARBA" id="ARBA00022617"/>
    </source>
</evidence>
<keyword evidence="10 11" id="KW-0472">Membrane</keyword>
<dbReference type="Pfam" id="PF03188">
    <property type="entry name" value="Cytochrom_B561"/>
    <property type="match status" value="1"/>
</dbReference>
<evidence type="ECO:0000256" key="8">
    <source>
        <dbReference type="ARBA" id="ARBA00022989"/>
    </source>
</evidence>
<keyword evidence="5 11" id="KW-0812">Transmembrane</keyword>
<keyword evidence="8 11" id="KW-1133">Transmembrane helix</keyword>
<name>A0AAV9BYG9_ACOGR</name>
<dbReference type="PANTHER" id="PTHR10106">
    <property type="entry name" value="CYTOCHROME B561-RELATED"/>
    <property type="match status" value="1"/>
</dbReference>
<dbReference type="Gene3D" id="1.20.120.1770">
    <property type="match status" value="1"/>
</dbReference>
<evidence type="ECO:0000259" key="12">
    <source>
        <dbReference type="PROSITE" id="PS50939"/>
    </source>
</evidence>
<evidence type="ECO:0000256" key="7">
    <source>
        <dbReference type="ARBA" id="ARBA00022982"/>
    </source>
</evidence>
<dbReference type="InterPro" id="IPR006593">
    <property type="entry name" value="Cyt_b561/ferric_Rdtase_TM"/>
</dbReference>
<evidence type="ECO:0000313" key="13">
    <source>
        <dbReference type="EMBL" id="KAK1281182.1"/>
    </source>
</evidence>
<keyword evidence="6" id="KW-0479">Metal-binding</keyword>
<keyword evidence="7" id="KW-0249">Electron transport</keyword>
<comment type="cofactor">
    <cofactor evidence="1">
        <name>heme b</name>
        <dbReference type="ChEBI" id="CHEBI:60344"/>
    </cofactor>
</comment>
<protein>
    <submittedName>
        <fullName evidence="13">Transmembrane ascorbate ferrireductase 4</fullName>
    </submittedName>
</protein>
<evidence type="ECO:0000256" key="3">
    <source>
        <dbReference type="ARBA" id="ARBA00022448"/>
    </source>
</evidence>
<feature type="transmembrane region" description="Helical" evidence="11">
    <location>
        <begin position="12"/>
        <end position="33"/>
    </location>
</feature>
<gene>
    <name evidence="13" type="ORF">QJS04_geneDACA002892</name>
</gene>
<keyword evidence="14" id="KW-1185">Reference proteome</keyword>
<keyword evidence="3" id="KW-0813">Transport</keyword>
<dbReference type="PANTHER" id="PTHR10106:SF41">
    <property type="entry name" value="TRANSMEMBRANE ASCORBATE FERRIREDUCTASE 4-RELATED"/>
    <property type="match status" value="1"/>
</dbReference>
<reference evidence="13" key="2">
    <citation type="submission" date="2023-06" db="EMBL/GenBank/DDBJ databases">
        <authorList>
            <person name="Ma L."/>
            <person name="Liu K.-W."/>
            <person name="Li Z."/>
            <person name="Hsiao Y.-Y."/>
            <person name="Qi Y."/>
            <person name="Fu T."/>
            <person name="Tang G."/>
            <person name="Zhang D."/>
            <person name="Sun W.-H."/>
            <person name="Liu D.-K."/>
            <person name="Li Y."/>
            <person name="Chen G.-Z."/>
            <person name="Liu X.-D."/>
            <person name="Liao X.-Y."/>
            <person name="Jiang Y.-T."/>
            <person name="Yu X."/>
            <person name="Hao Y."/>
            <person name="Huang J."/>
            <person name="Zhao X.-W."/>
            <person name="Ke S."/>
            <person name="Chen Y.-Y."/>
            <person name="Wu W.-L."/>
            <person name="Hsu J.-L."/>
            <person name="Lin Y.-F."/>
            <person name="Huang M.-D."/>
            <person name="Li C.-Y."/>
            <person name="Huang L."/>
            <person name="Wang Z.-W."/>
            <person name="Zhao X."/>
            <person name="Zhong W.-Y."/>
            <person name="Peng D.-H."/>
            <person name="Ahmad S."/>
            <person name="Lan S."/>
            <person name="Zhang J.-S."/>
            <person name="Tsai W.-C."/>
            <person name="Van De Peer Y."/>
            <person name="Liu Z.-J."/>
        </authorList>
    </citation>
    <scope>NUCLEOTIDE SEQUENCE</scope>
    <source>
        <strain evidence="13">SCP</strain>
        <tissue evidence="13">Leaves</tissue>
    </source>
</reference>
<organism evidence="13 14">
    <name type="scientific">Acorus gramineus</name>
    <name type="common">Dwarf sweet flag</name>
    <dbReference type="NCBI Taxonomy" id="55184"/>
    <lineage>
        <taxon>Eukaryota</taxon>
        <taxon>Viridiplantae</taxon>
        <taxon>Streptophyta</taxon>
        <taxon>Embryophyta</taxon>
        <taxon>Tracheophyta</taxon>
        <taxon>Spermatophyta</taxon>
        <taxon>Magnoliopsida</taxon>
        <taxon>Liliopsida</taxon>
        <taxon>Acoraceae</taxon>
        <taxon>Acorus</taxon>
    </lineage>
</organism>
<dbReference type="EMBL" id="JAUJYN010000001">
    <property type="protein sequence ID" value="KAK1281182.1"/>
    <property type="molecule type" value="Genomic_DNA"/>
</dbReference>
<dbReference type="GO" id="GO:0016020">
    <property type="term" value="C:membrane"/>
    <property type="evidence" value="ECO:0007669"/>
    <property type="project" value="UniProtKB-SubCell"/>
</dbReference>
<evidence type="ECO:0000256" key="10">
    <source>
        <dbReference type="ARBA" id="ARBA00023136"/>
    </source>
</evidence>
<dbReference type="Proteomes" id="UP001179952">
    <property type="component" value="Unassembled WGS sequence"/>
</dbReference>
<keyword evidence="4" id="KW-0349">Heme</keyword>
<dbReference type="GO" id="GO:0046872">
    <property type="term" value="F:metal ion binding"/>
    <property type="evidence" value="ECO:0007669"/>
    <property type="project" value="UniProtKB-KW"/>
</dbReference>
<sequence>MASLIMSLARVTAALVAALVLHPNLMVIGFILVSGEAIMVHRSLSGWSRGTRKSVHLGLQGAALGLGLFGIWARFKGTDGIFANFYSLHSCGIHATYTRVRKWEAHIHKSQE</sequence>
<evidence type="ECO:0000256" key="2">
    <source>
        <dbReference type="ARBA" id="ARBA00004141"/>
    </source>
</evidence>